<dbReference type="AlphaFoldDB" id="A0A2N9AYT8"/>
<reference evidence="2" key="1">
    <citation type="submission" date="2017-10" db="EMBL/GenBank/DDBJ databases">
        <authorList>
            <person name="Regsiter A."/>
            <person name="William W."/>
        </authorList>
    </citation>
    <scope>NUCLEOTIDE SEQUENCE [LARGE SCALE GENOMIC DNA]</scope>
</reference>
<dbReference type="Proteomes" id="UP000233769">
    <property type="component" value="Chromosome tk0001"/>
</dbReference>
<name>A0A2N9AYT8_METEX</name>
<accession>A0A2N9AYT8</accession>
<sequence length="225" mass="24343">MPSVAGRRSPSLQRGRVVPARLARGRTVSSDQARRWRGAIVARTKGRHWGCPDHADLAGAAAARSQQGDRPMNKILVAATGIVALILTSVTADARGFRGGGGGFRGGGGFHGAGFRGGGFRGGGYRGGRVAGGYRGGYGGYRGGVAGYRGGYGRYGYRGGYGRYGGGIWALWLPRLWPRGGRCRRGRRLWSAPLLRRRLWRVQLLRRELRWLRALLSGRTIVLRV</sequence>
<evidence type="ECO:0000313" key="1">
    <source>
        <dbReference type="EMBL" id="SOR32458.1"/>
    </source>
</evidence>
<organism evidence="1 2">
    <name type="scientific">Methylorubrum extorquens</name>
    <name type="common">Methylobacterium dichloromethanicum</name>
    <name type="synonym">Methylobacterium extorquens</name>
    <dbReference type="NCBI Taxonomy" id="408"/>
    <lineage>
        <taxon>Bacteria</taxon>
        <taxon>Pseudomonadati</taxon>
        <taxon>Pseudomonadota</taxon>
        <taxon>Alphaproteobacteria</taxon>
        <taxon>Hyphomicrobiales</taxon>
        <taxon>Methylobacteriaceae</taxon>
        <taxon>Methylorubrum</taxon>
    </lineage>
</organism>
<dbReference type="EMBL" id="LT962688">
    <property type="protein sequence ID" value="SOR32458.1"/>
    <property type="molecule type" value="Genomic_DNA"/>
</dbReference>
<evidence type="ECO:0000313" key="2">
    <source>
        <dbReference type="Proteomes" id="UP000233769"/>
    </source>
</evidence>
<gene>
    <name evidence="1" type="ORF">TK0001_5899</name>
</gene>
<protein>
    <submittedName>
        <fullName evidence="1">Uncharacterized protein</fullName>
    </submittedName>
</protein>
<proteinExistence type="predicted"/>